<dbReference type="AlphaFoldDB" id="A0A645F1B9"/>
<name>A0A645F1B9_9ZZZZ</name>
<feature type="domain" description="HTH araC/xylS-type" evidence="4">
    <location>
        <begin position="151"/>
        <end position="249"/>
    </location>
</feature>
<dbReference type="SMART" id="SM00342">
    <property type="entry name" value="HTH_ARAC"/>
    <property type="match status" value="1"/>
</dbReference>
<dbReference type="InterPro" id="IPR014710">
    <property type="entry name" value="RmlC-like_jellyroll"/>
</dbReference>
<dbReference type="PANTHER" id="PTHR43280:SF2">
    <property type="entry name" value="HTH-TYPE TRANSCRIPTIONAL REGULATOR EXSA"/>
    <property type="match status" value="1"/>
</dbReference>
<dbReference type="Pfam" id="PF12833">
    <property type="entry name" value="HTH_18"/>
    <property type="match status" value="1"/>
</dbReference>
<organism evidence="5">
    <name type="scientific">bioreactor metagenome</name>
    <dbReference type="NCBI Taxonomy" id="1076179"/>
    <lineage>
        <taxon>unclassified sequences</taxon>
        <taxon>metagenomes</taxon>
        <taxon>ecological metagenomes</taxon>
    </lineage>
</organism>
<reference evidence="5" key="1">
    <citation type="submission" date="2019-08" db="EMBL/GenBank/DDBJ databases">
        <authorList>
            <person name="Kucharzyk K."/>
            <person name="Murdoch R.W."/>
            <person name="Higgins S."/>
            <person name="Loffler F."/>
        </authorList>
    </citation>
    <scope>NUCLEOTIDE SEQUENCE</scope>
</reference>
<dbReference type="Gene3D" id="1.10.10.60">
    <property type="entry name" value="Homeodomain-like"/>
    <property type="match status" value="2"/>
</dbReference>
<proteinExistence type="predicted"/>
<evidence type="ECO:0000256" key="1">
    <source>
        <dbReference type="ARBA" id="ARBA00023015"/>
    </source>
</evidence>
<dbReference type="SUPFAM" id="SSF51215">
    <property type="entry name" value="Regulatory protein AraC"/>
    <property type="match status" value="1"/>
</dbReference>
<dbReference type="PROSITE" id="PS01124">
    <property type="entry name" value="HTH_ARAC_FAMILY_2"/>
    <property type="match status" value="1"/>
</dbReference>
<dbReference type="InterPro" id="IPR018060">
    <property type="entry name" value="HTH_AraC"/>
</dbReference>
<dbReference type="SUPFAM" id="SSF46689">
    <property type="entry name" value="Homeodomain-like"/>
    <property type="match status" value="1"/>
</dbReference>
<dbReference type="Gene3D" id="2.60.120.10">
    <property type="entry name" value="Jelly Rolls"/>
    <property type="match status" value="1"/>
</dbReference>
<gene>
    <name evidence="5" type="primary">chbR_3</name>
    <name evidence="5" type="ORF">SDC9_154820</name>
</gene>
<accession>A0A645F1B9</accession>
<evidence type="ECO:0000259" key="4">
    <source>
        <dbReference type="PROSITE" id="PS01124"/>
    </source>
</evidence>
<dbReference type="InterPro" id="IPR009057">
    <property type="entry name" value="Homeodomain-like_sf"/>
</dbReference>
<dbReference type="GO" id="GO:0043565">
    <property type="term" value="F:sequence-specific DNA binding"/>
    <property type="evidence" value="ECO:0007669"/>
    <property type="project" value="InterPro"/>
</dbReference>
<keyword evidence="1" id="KW-0805">Transcription regulation</keyword>
<dbReference type="EMBL" id="VSSQ01053524">
    <property type="protein sequence ID" value="MPN07550.1"/>
    <property type="molecule type" value="Genomic_DNA"/>
</dbReference>
<sequence length="256" mass="29869">MPHCHDFSEILLVSSGSLIHRVNGERQHFAAGNIVFMRPDDMHGFAPDRECEKCEIVMLDFQLEIFLSMSIYFENDYFLQKMTAPVLPPCFKMDFALTSTLYSRMLKLNTSSVSPMLRKVKLKILLAELFARFFIDEVNFLSESQIPEWLENLCRTMRSEENFTAGLDRMQKLAYRTPGHLCKSFQKYLGKTPTEFINELRINHAAVLLTDTNEDIVAIADKMKFQSLSRFYHLFRKYYGISPAAYRKLHTGRQDF</sequence>
<keyword evidence="3" id="KW-0804">Transcription</keyword>
<evidence type="ECO:0000256" key="2">
    <source>
        <dbReference type="ARBA" id="ARBA00023125"/>
    </source>
</evidence>
<evidence type="ECO:0000313" key="5">
    <source>
        <dbReference type="EMBL" id="MPN07550.1"/>
    </source>
</evidence>
<comment type="caution">
    <text evidence="5">The sequence shown here is derived from an EMBL/GenBank/DDBJ whole genome shotgun (WGS) entry which is preliminary data.</text>
</comment>
<evidence type="ECO:0000256" key="3">
    <source>
        <dbReference type="ARBA" id="ARBA00023163"/>
    </source>
</evidence>
<dbReference type="PANTHER" id="PTHR43280">
    <property type="entry name" value="ARAC-FAMILY TRANSCRIPTIONAL REGULATOR"/>
    <property type="match status" value="1"/>
</dbReference>
<dbReference type="InterPro" id="IPR037923">
    <property type="entry name" value="HTH-like"/>
</dbReference>
<dbReference type="GO" id="GO:0003700">
    <property type="term" value="F:DNA-binding transcription factor activity"/>
    <property type="evidence" value="ECO:0007669"/>
    <property type="project" value="InterPro"/>
</dbReference>
<keyword evidence="2" id="KW-0238">DNA-binding</keyword>
<dbReference type="InterPro" id="IPR003313">
    <property type="entry name" value="AraC-bd"/>
</dbReference>
<dbReference type="Pfam" id="PF02311">
    <property type="entry name" value="AraC_binding"/>
    <property type="match status" value="1"/>
</dbReference>
<protein>
    <submittedName>
        <fullName evidence="5">HTH-type transcriptional regulator ChbR</fullName>
    </submittedName>
</protein>